<evidence type="ECO:0000256" key="1">
    <source>
        <dbReference type="SAM" id="Phobius"/>
    </source>
</evidence>
<evidence type="ECO:0008006" key="4">
    <source>
        <dbReference type="Google" id="ProtNLM"/>
    </source>
</evidence>
<feature type="transmembrane region" description="Helical" evidence="1">
    <location>
        <begin position="40"/>
        <end position="58"/>
    </location>
</feature>
<comment type="caution">
    <text evidence="2">The sequence shown here is derived from an EMBL/GenBank/DDBJ whole genome shotgun (WGS) entry which is preliminary data.</text>
</comment>
<evidence type="ECO:0000313" key="2">
    <source>
        <dbReference type="EMBL" id="ORA97300.1"/>
    </source>
</evidence>
<keyword evidence="1" id="KW-0472">Membrane</keyword>
<organism evidence="2 3">
    <name type="scientific">Mycobacterium intermedium</name>
    <dbReference type="NCBI Taxonomy" id="28445"/>
    <lineage>
        <taxon>Bacteria</taxon>
        <taxon>Bacillati</taxon>
        <taxon>Actinomycetota</taxon>
        <taxon>Actinomycetes</taxon>
        <taxon>Mycobacteriales</taxon>
        <taxon>Mycobacteriaceae</taxon>
        <taxon>Mycobacterium</taxon>
        <taxon>Mycobacterium simiae complex</taxon>
    </lineage>
</organism>
<dbReference type="EMBL" id="MVHT01000077">
    <property type="protein sequence ID" value="ORA97300.1"/>
    <property type="molecule type" value="Genomic_DNA"/>
</dbReference>
<reference evidence="2 3" key="1">
    <citation type="submission" date="2017-02" db="EMBL/GenBank/DDBJ databases">
        <title>The new phylogeny of genus Mycobacterium.</title>
        <authorList>
            <person name="Tortoli E."/>
            <person name="Trovato A."/>
            <person name="Cirillo D.M."/>
        </authorList>
    </citation>
    <scope>NUCLEOTIDE SEQUENCE [LARGE SCALE GENOMIC DNA]</scope>
    <source>
        <strain evidence="2 3">DSM 44049</strain>
    </source>
</reference>
<dbReference type="STRING" id="28445.BHQ20_27445"/>
<keyword evidence="1" id="KW-0812">Transmembrane</keyword>
<name>A0A1E3S4Z9_MYCIE</name>
<dbReference type="OrthoDB" id="7064004at2"/>
<dbReference type="AlphaFoldDB" id="A0A1E3S4Z9"/>
<feature type="transmembrane region" description="Helical" evidence="1">
    <location>
        <begin position="127"/>
        <end position="147"/>
    </location>
</feature>
<protein>
    <recommendedName>
        <fullName evidence="4">DUF2834 domain-containing protein</fullName>
    </recommendedName>
</protein>
<keyword evidence="3" id="KW-1185">Reference proteome</keyword>
<gene>
    <name evidence="2" type="ORF">BST27_22760</name>
</gene>
<dbReference type="Pfam" id="PF11196">
    <property type="entry name" value="DUF2834"/>
    <property type="match status" value="1"/>
</dbReference>
<dbReference type="Proteomes" id="UP000192739">
    <property type="component" value="Unassembled WGS sequence"/>
</dbReference>
<sequence length="164" mass="18348">MVSLLLHAVLGIAVIIWIVRSNPAVYARPSGGPAFSPLELVYYGVGIASIALGWYFNIRFVQQYAPHGITGVHNPIWGDGSWAQYIQLMFVNPAAGSAGQDYTIANVILLPLFSIIDGYRRGLKRPWLYFVSSLFTSFAFAFAFYFATIERQRRHEQARQTVDA</sequence>
<dbReference type="RefSeq" id="WP_069422311.1">
    <property type="nucleotide sequence ID" value="NZ_CBCRZH010000117.1"/>
</dbReference>
<dbReference type="InterPro" id="IPR021362">
    <property type="entry name" value="DUF2834"/>
</dbReference>
<evidence type="ECO:0000313" key="3">
    <source>
        <dbReference type="Proteomes" id="UP000192739"/>
    </source>
</evidence>
<accession>A0A1E3S4Z9</accession>
<proteinExistence type="predicted"/>
<keyword evidence="1" id="KW-1133">Transmembrane helix</keyword>